<keyword evidence="10" id="KW-1185">Reference proteome</keyword>
<dbReference type="PANTHER" id="PTHR11839:SF18">
    <property type="entry name" value="NUDIX HYDROLASE DOMAIN-CONTAINING PROTEIN"/>
    <property type="match status" value="1"/>
</dbReference>
<dbReference type="eggNOG" id="COG0494">
    <property type="taxonomic scope" value="Bacteria"/>
</dbReference>
<dbReference type="InterPro" id="IPR015797">
    <property type="entry name" value="NUDIX_hydrolase-like_dom_sf"/>
</dbReference>
<comment type="caution">
    <text evidence="9">The sequence shown here is derived from an EMBL/GenBank/DDBJ whole genome shotgun (WGS) entry which is preliminary data.</text>
</comment>
<comment type="catalytic activity">
    <reaction evidence="1">
        <text>GDP-alpha-D-mannose + H2O = alpha-D-mannose 1-phosphate + GMP + 2 H(+)</text>
        <dbReference type="Rhea" id="RHEA:27978"/>
        <dbReference type="ChEBI" id="CHEBI:15377"/>
        <dbReference type="ChEBI" id="CHEBI:15378"/>
        <dbReference type="ChEBI" id="CHEBI:57527"/>
        <dbReference type="ChEBI" id="CHEBI:58115"/>
        <dbReference type="ChEBI" id="CHEBI:58409"/>
    </reaction>
</comment>
<name>A0A062TUV7_9PROT</name>
<evidence type="ECO:0000256" key="2">
    <source>
        <dbReference type="ARBA" id="ARBA00001946"/>
    </source>
</evidence>
<evidence type="ECO:0000256" key="5">
    <source>
        <dbReference type="ARBA" id="ARBA00022801"/>
    </source>
</evidence>
<dbReference type="OrthoDB" id="177518at2"/>
<dbReference type="RefSeq" id="WP_034825303.1">
    <property type="nucleotide sequence ID" value="NZ_AWFA01000011.1"/>
</dbReference>
<comment type="cofactor">
    <cofactor evidence="2">
        <name>Mg(2+)</name>
        <dbReference type="ChEBI" id="CHEBI:18420"/>
    </cofactor>
</comment>
<feature type="domain" description="Nudix hydrolase" evidence="8">
    <location>
        <begin position="32"/>
        <end position="174"/>
    </location>
</feature>
<dbReference type="Proteomes" id="UP000249123">
    <property type="component" value="Unassembled WGS sequence"/>
</dbReference>
<evidence type="ECO:0000256" key="7">
    <source>
        <dbReference type="ARBA" id="ARBA00032272"/>
    </source>
</evidence>
<proteinExistence type="inferred from homology"/>
<dbReference type="PANTHER" id="PTHR11839">
    <property type="entry name" value="UDP/ADP-SUGAR PYROPHOSPHATASE"/>
    <property type="match status" value="1"/>
</dbReference>
<evidence type="ECO:0000256" key="3">
    <source>
        <dbReference type="ARBA" id="ARBA00007275"/>
    </source>
</evidence>
<gene>
    <name evidence="9" type="ORF">HY3_05385</name>
</gene>
<evidence type="ECO:0000256" key="4">
    <source>
        <dbReference type="ARBA" id="ARBA00016377"/>
    </source>
</evidence>
<dbReference type="GO" id="GO:0006753">
    <property type="term" value="P:nucleoside phosphate metabolic process"/>
    <property type="evidence" value="ECO:0007669"/>
    <property type="project" value="TreeGrafter"/>
</dbReference>
<accession>A0A062TUV7</accession>
<sequence length="186" mass="21204">MIKPWKILESRQTFKDKFLSVRTDKCEREDGHIVPAYHVLEFTDWATIIPITDEGNVVLIREYRHAGEIVLLGVPGGVMDPDESDPEGAAVRELREETGYTAREMLPVGTCYPNPAVQDNQLHYFLALGCTLTHEQSLDPNEEIEVVEMPYEDFLAYENLAAQHALHAAALLYTERYFGKHPHLRP</sequence>
<dbReference type="AlphaFoldDB" id="A0A062TUV7"/>
<dbReference type="PROSITE" id="PS51462">
    <property type="entry name" value="NUDIX"/>
    <property type="match status" value="1"/>
</dbReference>
<dbReference type="GO" id="GO:0019693">
    <property type="term" value="P:ribose phosphate metabolic process"/>
    <property type="evidence" value="ECO:0007669"/>
    <property type="project" value="TreeGrafter"/>
</dbReference>
<organism evidence="9 10">
    <name type="scientific">Hyphomonas pacifica</name>
    <dbReference type="NCBI Taxonomy" id="1280941"/>
    <lineage>
        <taxon>Bacteria</taxon>
        <taxon>Pseudomonadati</taxon>
        <taxon>Pseudomonadota</taxon>
        <taxon>Alphaproteobacteria</taxon>
        <taxon>Hyphomonadales</taxon>
        <taxon>Hyphomonadaceae</taxon>
        <taxon>Hyphomonas</taxon>
    </lineage>
</organism>
<evidence type="ECO:0000259" key="8">
    <source>
        <dbReference type="PROSITE" id="PS51462"/>
    </source>
</evidence>
<dbReference type="GO" id="GO:0005829">
    <property type="term" value="C:cytosol"/>
    <property type="evidence" value="ECO:0007669"/>
    <property type="project" value="TreeGrafter"/>
</dbReference>
<dbReference type="Pfam" id="PF00293">
    <property type="entry name" value="NUDIX"/>
    <property type="match status" value="1"/>
</dbReference>
<dbReference type="GO" id="GO:0016787">
    <property type="term" value="F:hydrolase activity"/>
    <property type="evidence" value="ECO:0007669"/>
    <property type="project" value="UniProtKB-KW"/>
</dbReference>
<keyword evidence="5" id="KW-0378">Hydrolase</keyword>
<evidence type="ECO:0000313" key="9">
    <source>
        <dbReference type="EMBL" id="RAN30581.1"/>
    </source>
</evidence>
<dbReference type="CDD" id="cd03424">
    <property type="entry name" value="NUDIX_ADPRase_Nudt5_UGPPase_Nudt14"/>
    <property type="match status" value="1"/>
</dbReference>
<comment type="similarity">
    <text evidence="3">Belongs to the Nudix hydrolase family. NudK subfamily.</text>
</comment>
<dbReference type="InterPro" id="IPR000086">
    <property type="entry name" value="NUDIX_hydrolase_dom"/>
</dbReference>
<protein>
    <recommendedName>
        <fullName evidence="4">GDP-mannose pyrophosphatase</fullName>
    </recommendedName>
    <alternativeName>
        <fullName evidence="6">GDP-mannose hydrolase</fullName>
    </alternativeName>
    <alternativeName>
        <fullName evidence="7">GDPMK</fullName>
    </alternativeName>
</protein>
<dbReference type="SUPFAM" id="SSF55811">
    <property type="entry name" value="Nudix"/>
    <property type="match status" value="1"/>
</dbReference>
<dbReference type="STRING" id="1280941.HY2_10875"/>
<evidence type="ECO:0000256" key="6">
    <source>
        <dbReference type="ARBA" id="ARBA00032162"/>
    </source>
</evidence>
<dbReference type="Gene3D" id="3.90.79.10">
    <property type="entry name" value="Nucleoside Triphosphate Pyrophosphohydrolase"/>
    <property type="match status" value="1"/>
</dbReference>
<evidence type="ECO:0000313" key="10">
    <source>
        <dbReference type="Proteomes" id="UP000249123"/>
    </source>
</evidence>
<evidence type="ECO:0000256" key="1">
    <source>
        <dbReference type="ARBA" id="ARBA00000847"/>
    </source>
</evidence>
<reference evidence="9 10" key="1">
    <citation type="submission" date="2013-04" db="EMBL/GenBank/DDBJ databases">
        <title>Hyphomonas sp. T24B3 Genome Sequencing.</title>
        <authorList>
            <person name="Lai Q."/>
            <person name="Shao Z."/>
        </authorList>
    </citation>
    <scope>NUCLEOTIDE SEQUENCE [LARGE SCALE GENOMIC DNA]</scope>
    <source>
        <strain evidence="9 10">T24B3</strain>
    </source>
</reference>
<dbReference type="EMBL" id="AWFB01000078">
    <property type="protein sequence ID" value="RAN30581.1"/>
    <property type="molecule type" value="Genomic_DNA"/>
</dbReference>